<comment type="function">
    <text evidence="2">CRISPR (clustered regularly interspaced short palindromic repeat) is an adaptive immune system that provides protection against mobile genetic elements (viruses, transposable elements and conjugative plasmids). CRISPR clusters contain spacers, sequences complementary to antecedent mobile elements, and target invading nucleic acids. CRISPR clusters are transcribed and processed into CRISPR RNA (crRNA).</text>
</comment>
<dbReference type="Pfam" id="PF01905">
    <property type="entry name" value="DevR"/>
    <property type="match status" value="1"/>
</dbReference>
<dbReference type="InterPro" id="IPR010154">
    <property type="entry name" value="CRISPR-assoc_Cas7/Cst2/DevR"/>
</dbReference>
<organism evidence="3">
    <name type="scientific">Thermodesulfobacterium geofontis</name>
    <dbReference type="NCBI Taxonomy" id="1295609"/>
    <lineage>
        <taxon>Bacteria</taxon>
        <taxon>Pseudomonadati</taxon>
        <taxon>Thermodesulfobacteriota</taxon>
        <taxon>Thermodesulfobacteria</taxon>
        <taxon>Thermodesulfobacteriales</taxon>
        <taxon>Thermodesulfobacteriaceae</taxon>
        <taxon>Thermodesulfobacterium</taxon>
    </lineage>
</organism>
<name>A0A7V5XGU2_9BACT</name>
<comment type="caution">
    <text evidence="3">The sequence shown here is derived from an EMBL/GenBank/DDBJ whole genome shotgun (WGS) entry which is preliminary data.</text>
</comment>
<keyword evidence="1" id="KW-0051">Antiviral defense</keyword>
<reference evidence="3" key="1">
    <citation type="journal article" date="2020" name="mSystems">
        <title>Genome- and Community-Level Interaction Insights into Carbon Utilization and Element Cycling Functions of Hydrothermarchaeota in Hydrothermal Sediment.</title>
        <authorList>
            <person name="Zhou Z."/>
            <person name="Liu Y."/>
            <person name="Xu W."/>
            <person name="Pan J."/>
            <person name="Luo Z.H."/>
            <person name="Li M."/>
        </authorList>
    </citation>
    <scope>NUCLEOTIDE SEQUENCE [LARGE SCALE GENOMIC DNA]</scope>
    <source>
        <strain evidence="3">SpSt-106</strain>
    </source>
</reference>
<evidence type="ECO:0000313" key="3">
    <source>
        <dbReference type="EMBL" id="HHQ16184.1"/>
    </source>
</evidence>
<sequence>MVTEEPKYIDNEKKLKIEVGNNVKQIKNVKQNENTKQFQIKIGEGQNKKEAFIKIEKVGNKFKVIFEVSQEEKKKRIKDILTAIKDGLYAQSSGEANKIVPLFIISAPVKVPSPIFHSYIDIIEDKDAKSYKVKGISDCLKNSWLGKMK</sequence>
<gene>
    <name evidence="3" type="ORF">ENM15_05155</name>
</gene>
<dbReference type="EMBL" id="DRWR01000090">
    <property type="protein sequence ID" value="HHQ16184.1"/>
    <property type="molecule type" value="Genomic_DNA"/>
</dbReference>
<accession>A0A7V5XGU2</accession>
<evidence type="ECO:0000256" key="2">
    <source>
        <dbReference type="ARBA" id="ARBA00025626"/>
    </source>
</evidence>
<dbReference type="AlphaFoldDB" id="A0A7V5XGU2"/>
<evidence type="ECO:0000256" key="1">
    <source>
        <dbReference type="ARBA" id="ARBA00023118"/>
    </source>
</evidence>
<proteinExistence type="predicted"/>
<protein>
    <submittedName>
        <fullName evidence="3">Uncharacterized protein</fullName>
    </submittedName>
</protein>
<dbReference type="GO" id="GO:0051607">
    <property type="term" value="P:defense response to virus"/>
    <property type="evidence" value="ECO:0007669"/>
    <property type="project" value="UniProtKB-KW"/>
</dbReference>